<dbReference type="SMART" id="SM00529">
    <property type="entry name" value="HTH_DTXR"/>
    <property type="match status" value="1"/>
</dbReference>
<dbReference type="Gene3D" id="1.10.60.10">
    <property type="entry name" value="Iron dependent repressor, metal binding and dimerisation domain"/>
    <property type="match status" value="1"/>
</dbReference>
<dbReference type="SUPFAM" id="SSF47979">
    <property type="entry name" value="Iron-dependent repressor protein, dimerization domain"/>
    <property type="match status" value="1"/>
</dbReference>
<evidence type="ECO:0000256" key="2">
    <source>
        <dbReference type="ARBA" id="ARBA00023015"/>
    </source>
</evidence>
<keyword evidence="7" id="KW-1185">Reference proteome</keyword>
<dbReference type="PROSITE" id="PS50944">
    <property type="entry name" value="HTH_DTXR"/>
    <property type="match status" value="1"/>
</dbReference>
<dbReference type="Proteomes" id="UP001652442">
    <property type="component" value="Unassembled WGS sequence"/>
</dbReference>
<dbReference type="SMART" id="SM00347">
    <property type="entry name" value="HTH_MARR"/>
    <property type="match status" value="1"/>
</dbReference>
<keyword evidence="2" id="KW-0805">Transcription regulation</keyword>
<dbReference type="PANTHER" id="PTHR33238:SF7">
    <property type="entry name" value="IRON-DEPENDENT TRANSCRIPTIONAL REGULATOR"/>
    <property type="match status" value="1"/>
</dbReference>
<evidence type="ECO:0000256" key="1">
    <source>
        <dbReference type="ARBA" id="ARBA00007871"/>
    </source>
</evidence>
<organism evidence="6 7">
    <name type="scientific">Brotonthovivens ammoniilytica</name>
    <dbReference type="NCBI Taxonomy" id="2981725"/>
    <lineage>
        <taxon>Bacteria</taxon>
        <taxon>Bacillati</taxon>
        <taxon>Bacillota</taxon>
        <taxon>Clostridia</taxon>
        <taxon>Lachnospirales</taxon>
        <taxon>Lachnospiraceae</taxon>
        <taxon>Brotonthovivens</taxon>
    </lineage>
</organism>
<dbReference type="PANTHER" id="PTHR33238">
    <property type="entry name" value="IRON (METAL) DEPENDENT REPRESSOR, DTXR FAMILY"/>
    <property type="match status" value="1"/>
</dbReference>
<protein>
    <submittedName>
        <fullName evidence="6">Metal-dependent transcriptional regulator</fullName>
    </submittedName>
</protein>
<dbReference type="EMBL" id="JAOQJQ010000002">
    <property type="protein sequence ID" value="MCU6762164.1"/>
    <property type="molecule type" value="Genomic_DNA"/>
</dbReference>
<evidence type="ECO:0000259" key="5">
    <source>
        <dbReference type="PROSITE" id="PS50944"/>
    </source>
</evidence>
<evidence type="ECO:0000313" key="7">
    <source>
        <dbReference type="Proteomes" id="UP001652442"/>
    </source>
</evidence>
<dbReference type="InterPro" id="IPR036388">
    <property type="entry name" value="WH-like_DNA-bd_sf"/>
</dbReference>
<dbReference type="InterPro" id="IPR000835">
    <property type="entry name" value="HTH_MarR-typ"/>
</dbReference>
<proteinExistence type="inferred from homology"/>
<dbReference type="InterPro" id="IPR036421">
    <property type="entry name" value="Fe_dep_repressor_sf"/>
</dbReference>
<name>A0ABT2TKV4_9FIRM</name>
<comment type="similarity">
    <text evidence="1">Belongs to the DtxR/MntR family.</text>
</comment>
<evidence type="ECO:0000256" key="3">
    <source>
        <dbReference type="ARBA" id="ARBA00023125"/>
    </source>
</evidence>
<dbReference type="InterPro" id="IPR036390">
    <property type="entry name" value="WH_DNA-bd_sf"/>
</dbReference>
<evidence type="ECO:0000256" key="4">
    <source>
        <dbReference type="ARBA" id="ARBA00023163"/>
    </source>
</evidence>
<dbReference type="InterPro" id="IPR050536">
    <property type="entry name" value="DtxR_MntR_Metal-Reg"/>
</dbReference>
<dbReference type="GeneID" id="83004230"/>
<accession>A0ABT2TKV4</accession>
<dbReference type="Gene3D" id="1.10.10.10">
    <property type="entry name" value="Winged helix-like DNA-binding domain superfamily/Winged helix DNA-binding domain"/>
    <property type="match status" value="1"/>
</dbReference>
<comment type="caution">
    <text evidence="6">The sequence shown here is derived from an EMBL/GenBank/DDBJ whole genome shotgun (WGS) entry which is preliminary data.</text>
</comment>
<dbReference type="Pfam" id="PF02742">
    <property type="entry name" value="Fe_dep_repr_C"/>
    <property type="match status" value="1"/>
</dbReference>
<keyword evidence="4" id="KW-0804">Transcription</keyword>
<dbReference type="Pfam" id="PF01325">
    <property type="entry name" value="Fe_dep_repress"/>
    <property type="match status" value="1"/>
</dbReference>
<dbReference type="RefSeq" id="WP_067538187.1">
    <property type="nucleotide sequence ID" value="NZ_JAOQJQ010000002.1"/>
</dbReference>
<dbReference type="InterPro" id="IPR022689">
    <property type="entry name" value="Iron_dep_repressor"/>
</dbReference>
<reference evidence="6 7" key="1">
    <citation type="journal article" date="2021" name="ISME Commun">
        <title>Automated analysis of genomic sequences facilitates high-throughput and comprehensive description of bacteria.</title>
        <authorList>
            <person name="Hitch T.C.A."/>
        </authorList>
    </citation>
    <scope>NUCLEOTIDE SEQUENCE [LARGE SCALE GENOMIC DNA]</scope>
    <source>
        <strain evidence="6 7">Sanger_109</strain>
    </source>
</reference>
<feature type="domain" description="HTH dtxR-type" evidence="5">
    <location>
        <begin position="22"/>
        <end position="83"/>
    </location>
</feature>
<keyword evidence="3" id="KW-0238">DNA-binding</keyword>
<dbReference type="InterPro" id="IPR001367">
    <property type="entry name" value="Fe_dep_repressor"/>
</dbReference>
<dbReference type="InterPro" id="IPR022687">
    <property type="entry name" value="HTH_DTXR"/>
</dbReference>
<sequence>MAWEKHKTQEAVSPSESYAEELRATGEDYLEAVLILDRQKGDVRCVDLATFLERSKPTITNMVTRLCESGFLVREDNKSISLTTKGKEVAEKIYERHRFFTKRLIAAGVDPKTAERDACRLEHAISEESFQKLKDALED</sequence>
<dbReference type="SUPFAM" id="SSF46785">
    <property type="entry name" value="Winged helix' DNA-binding domain"/>
    <property type="match status" value="1"/>
</dbReference>
<gene>
    <name evidence="6" type="ORF">OCV88_07380</name>
</gene>
<evidence type="ECO:0000313" key="6">
    <source>
        <dbReference type="EMBL" id="MCU6762164.1"/>
    </source>
</evidence>